<evidence type="ECO:0000256" key="1">
    <source>
        <dbReference type="SAM" id="Phobius"/>
    </source>
</evidence>
<dbReference type="GO" id="GO:0098662">
    <property type="term" value="P:inorganic cation transmembrane transport"/>
    <property type="evidence" value="ECO:0007669"/>
    <property type="project" value="InterPro"/>
</dbReference>
<organism evidence="2 3">
    <name type="scientific">Thermoproteota archaeon</name>
    <dbReference type="NCBI Taxonomy" id="2056631"/>
    <lineage>
        <taxon>Archaea</taxon>
        <taxon>Thermoproteota</taxon>
    </lineage>
</organism>
<protein>
    <submittedName>
        <fullName evidence="2">Uncharacterized protein</fullName>
    </submittedName>
</protein>
<feature type="transmembrane region" description="Helical" evidence="1">
    <location>
        <begin position="6"/>
        <end position="22"/>
    </location>
</feature>
<comment type="caution">
    <text evidence="2">The sequence shown here is derived from an EMBL/GenBank/DDBJ whole genome shotgun (WGS) entry which is preliminary data.</text>
</comment>
<keyword evidence="1" id="KW-0472">Membrane</keyword>
<feature type="transmembrane region" description="Helical" evidence="1">
    <location>
        <begin position="130"/>
        <end position="152"/>
    </location>
</feature>
<feature type="transmembrane region" description="Helical" evidence="1">
    <location>
        <begin position="107"/>
        <end position="124"/>
    </location>
</feature>
<evidence type="ECO:0000313" key="2">
    <source>
        <dbReference type="EMBL" id="TDA40268.1"/>
    </source>
</evidence>
<proteinExistence type="predicted"/>
<dbReference type="AlphaFoldDB" id="A0A523BH66"/>
<feature type="transmembrane region" description="Helical" evidence="1">
    <location>
        <begin position="66"/>
        <end position="87"/>
    </location>
</feature>
<dbReference type="InterPro" id="IPR005133">
    <property type="entry name" value="PhaG_MnhG_YufB"/>
</dbReference>
<dbReference type="EMBL" id="QNVH01000001">
    <property type="protein sequence ID" value="TDA40268.1"/>
    <property type="molecule type" value="Genomic_DNA"/>
</dbReference>
<evidence type="ECO:0000313" key="3">
    <source>
        <dbReference type="Proteomes" id="UP000315399"/>
    </source>
</evidence>
<accession>A0A523BH66</accession>
<gene>
    <name evidence="2" type="ORF">DSO08_00245</name>
</gene>
<dbReference type="GO" id="GO:0015297">
    <property type="term" value="F:antiporter activity"/>
    <property type="evidence" value="ECO:0007669"/>
    <property type="project" value="InterPro"/>
</dbReference>
<keyword evidence="1" id="KW-1133">Transmembrane helix</keyword>
<reference evidence="2 3" key="1">
    <citation type="journal article" date="2019" name="Nat. Microbiol.">
        <title>Expanding anaerobic alkane metabolism in the domain of Archaea.</title>
        <authorList>
            <person name="Wang Y."/>
            <person name="Wegener G."/>
            <person name="Hou J."/>
            <person name="Wang F."/>
            <person name="Xiao X."/>
        </authorList>
    </citation>
    <scope>NUCLEOTIDE SEQUENCE [LARGE SCALE GENOMIC DNA]</scope>
    <source>
        <strain evidence="2">WYZ-LMO10</strain>
    </source>
</reference>
<sequence>MISEIFVIIYGLAIIAFVAWNVKRGTFIIEPSKLIPSLIIVFVLLVIFLVFNGVPLDTALGIVGRIGAGGIMFAGTVPMIGAAVGLFRFGDEYGPSIFYARNHITGIIDTVASLVMIFGGLLIFRLDLVAVGFFFFILIPFCGNALANAYYYSYHRRLEK</sequence>
<dbReference type="Proteomes" id="UP000315399">
    <property type="component" value="Unassembled WGS sequence"/>
</dbReference>
<name>A0A523BH66_9CREN</name>
<feature type="transmembrane region" description="Helical" evidence="1">
    <location>
        <begin position="34"/>
        <end position="54"/>
    </location>
</feature>
<dbReference type="Pfam" id="PF03334">
    <property type="entry name" value="PhaG_MnhG_YufB"/>
    <property type="match status" value="1"/>
</dbReference>
<keyword evidence="1" id="KW-0812">Transmembrane</keyword>